<feature type="transmembrane region" description="Helical" evidence="7">
    <location>
        <begin position="319"/>
        <end position="339"/>
    </location>
</feature>
<evidence type="ECO:0000256" key="4">
    <source>
        <dbReference type="ARBA" id="ARBA00022989"/>
    </source>
</evidence>
<dbReference type="Proteomes" id="UP001565368">
    <property type="component" value="Unassembled WGS sequence"/>
</dbReference>
<comment type="subcellular location">
    <subcellularLocation>
        <location evidence="1">Membrane</location>
        <topology evidence="1">Multi-pass membrane protein</topology>
    </subcellularLocation>
</comment>
<reference evidence="8 9" key="1">
    <citation type="submission" date="2023-08" db="EMBL/GenBank/DDBJ databases">
        <title>Annotated Genome Sequence of Vanrija albida AlHP1.</title>
        <authorList>
            <person name="Herzog R."/>
        </authorList>
    </citation>
    <scope>NUCLEOTIDE SEQUENCE [LARGE SCALE GENOMIC DNA]</scope>
    <source>
        <strain evidence="8 9">AlHP1</strain>
    </source>
</reference>
<evidence type="ECO:0000256" key="2">
    <source>
        <dbReference type="ARBA" id="ARBA00022448"/>
    </source>
</evidence>
<dbReference type="Pfam" id="PF07690">
    <property type="entry name" value="MFS_1"/>
    <property type="match status" value="1"/>
</dbReference>
<dbReference type="EMBL" id="JBBXJM010000005">
    <property type="protein sequence ID" value="KAL1407844.1"/>
    <property type="molecule type" value="Genomic_DNA"/>
</dbReference>
<accession>A0ABR3PZB4</accession>
<feature type="transmembrane region" description="Helical" evidence="7">
    <location>
        <begin position="43"/>
        <end position="61"/>
    </location>
</feature>
<proteinExistence type="predicted"/>
<feature type="transmembrane region" description="Helical" evidence="7">
    <location>
        <begin position="406"/>
        <end position="427"/>
    </location>
</feature>
<dbReference type="SUPFAM" id="SSF103473">
    <property type="entry name" value="MFS general substrate transporter"/>
    <property type="match status" value="1"/>
</dbReference>
<comment type="caution">
    <text evidence="8">The sequence shown here is derived from an EMBL/GenBank/DDBJ whole genome shotgun (WGS) entry which is preliminary data.</text>
</comment>
<feature type="region of interest" description="Disordered" evidence="6">
    <location>
        <begin position="468"/>
        <end position="497"/>
    </location>
</feature>
<dbReference type="Gene3D" id="1.20.1250.20">
    <property type="entry name" value="MFS general substrate transporter like domains"/>
    <property type="match status" value="2"/>
</dbReference>
<feature type="transmembrane region" description="Helical" evidence="7">
    <location>
        <begin position="117"/>
        <end position="136"/>
    </location>
</feature>
<dbReference type="InterPro" id="IPR011701">
    <property type="entry name" value="MFS"/>
</dbReference>
<keyword evidence="2" id="KW-0813">Transport</keyword>
<keyword evidence="3 7" id="KW-0812">Transmembrane</keyword>
<name>A0ABR3PZB4_9TREE</name>
<evidence type="ECO:0000313" key="8">
    <source>
        <dbReference type="EMBL" id="KAL1407844.1"/>
    </source>
</evidence>
<evidence type="ECO:0008006" key="10">
    <source>
        <dbReference type="Google" id="ProtNLM"/>
    </source>
</evidence>
<gene>
    <name evidence="8" type="ORF">Q8F55_007280</name>
</gene>
<evidence type="ECO:0000256" key="6">
    <source>
        <dbReference type="SAM" id="MobiDB-lite"/>
    </source>
</evidence>
<feature type="transmembrane region" description="Helical" evidence="7">
    <location>
        <begin position="179"/>
        <end position="201"/>
    </location>
</feature>
<keyword evidence="9" id="KW-1185">Reference proteome</keyword>
<evidence type="ECO:0000256" key="7">
    <source>
        <dbReference type="SAM" id="Phobius"/>
    </source>
</evidence>
<organism evidence="8 9">
    <name type="scientific">Vanrija albida</name>
    <dbReference type="NCBI Taxonomy" id="181172"/>
    <lineage>
        <taxon>Eukaryota</taxon>
        <taxon>Fungi</taxon>
        <taxon>Dikarya</taxon>
        <taxon>Basidiomycota</taxon>
        <taxon>Agaricomycotina</taxon>
        <taxon>Tremellomycetes</taxon>
        <taxon>Trichosporonales</taxon>
        <taxon>Trichosporonaceae</taxon>
        <taxon>Vanrija</taxon>
    </lineage>
</organism>
<protein>
    <recommendedName>
        <fullName evidence="10">Major facilitator superfamily (MFS) profile domain-containing protein</fullName>
    </recommendedName>
</protein>
<feature type="transmembrane region" description="Helical" evidence="7">
    <location>
        <begin position="346"/>
        <end position="364"/>
    </location>
</feature>
<keyword evidence="4 7" id="KW-1133">Transmembrane helix</keyword>
<feature type="transmembrane region" description="Helical" evidence="7">
    <location>
        <begin position="370"/>
        <end position="394"/>
    </location>
</feature>
<evidence type="ECO:0000313" key="9">
    <source>
        <dbReference type="Proteomes" id="UP001565368"/>
    </source>
</evidence>
<keyword evidence="5 7" id="KW-0472">Membrane</keyword>
<dbReference type="GeneID" id="95988323"/>
<feature type="transmembrane region" description="Helical" evidence="7">
    <location>
        <begin position="213"/>
        <end position="233"/>
    </location>
</feature>
<feature type="transmembrane region" description="Helical" evidence="7">
    <location>
        <begin position="142"/>
        <end position="167"/>
    </location>
</feature>
<dbReference type="InterPro" id="IPR036259">
    <property type="entry name" value="MFS_trans_sf"/>
</dbReference>
<evidence type="ECO:0000256" key="3">
    <source>
        <dbReference type="ARBA" id="ARBA00022692"/>
    </source>
</evidence>
<feature type="transmembrane region" description="Helical" evidence="7">
    <location>
        <begin position="439"/>
        <end position="457"/>
    </location>
</feature>
<sequence>MTVDNADPHARTPPTRAATRKERFVSFIWDSDYYTKSEAERWLVFKLDCFILPVVCLGWLMKYIDQSNITNAYVSGMKEDLNIHANEYTYMILCYNVAAVIMMLPGNLIALKMRPSYLLAGCEILWMVFTFAQAGARNSTDLYIFRFFVGFFEASFAPVVLFLLGSWYTSAELAKRTSIWFIAGNAGQAFSGYMQAALYTTLNGKLGLAGWRWLYIICGIMTFPTAMLVLFFLPDFPHNCRLRWITPAEREMARARCARNGTAEITGQIDFALVKRVLGNWRWWCIVPTYIVYATACQDYNYFAIWLKGHNSGVVKANIWASGLFLTGIPFAVGYAYLADLLRNRFIVCFCALCWACVPTGIIAVHPVHIWGLMIFAFFTCYTFFITPVIFSWFNEIAHGNAEERAVIIASANMGFAIFNCWLPTIIFKQTDGPRFKKGFATTFSCAAASPFLFLLLKLMHDRQKRREQAERDALEDVESREGDKEKEGGMDRIVTA</sequence>
<feature type="compositionally biased region" description="Basic and acidic residues" evidence="6">
    <location>
        <begin position="468"/>
        <end position="491"/>
    </location>
</feature>
<dbReference type="RefSeq" id="XP_069207788.1">
    <property type="nucleotide sequence ID" value="XM_069355717.1"/>
</dbReference>
<dbReference type="PANTHER" id="PTHR43791">
    <property type="entry name" value="PERMEASE-RELATED"/>
    <property type="match status" value="1"/>
</dbReference>
<evidence type="ECO:0000256" key="1">
    <source>
        <dbReference type="ARBA" id="ARBA00004141"/>
    </source>
</evidence>
<feature type="transmembrane region" description="Helical" evidence="7">
    <location>
        <begin position="88"/>
        <end position="110"/>
    </location>
</feature>
<feature type="transmembrane region" description="Helical" evidence="7">
    <location>
        <begin position="283"/>
        <end position="307"/>
    </location>
</feature>
<evidence type="ECO:0000256" key="5">
    <source>
        <dbReference type="ARBA" id="ARBA00023136"/>
    </source>
</evidence>
<dbReference type="PANTHER" id="PTHR43791:SF39">
    <property type="entry name" value="TRANSPORTER LIZ1_SEO1, PUTATIVE (AFU_ORTHOLOGUE AFUA_3G00980)-RELATED"/>
    <property type="match status" value="1"/>
</dbReference>